<dbReference type="Proteomes" id="UP001218246">
    <property type="component" value="Unassembled WGS sequence"/>
</dbReference>
<dbReference type="PRINTS" id="PR00368">
    <property type="entry name" value="FADPNR"/>
</dbReference>
<accession>A0ABT6H7U8</accession>
<name>A0ABT6H7U8_9BACI</name>
<reference evidence="2 3" key="1">
    <citation type="submission" date="2023-04" db="EMBL/GenBank/DDBJ databases">
        <title>Ectobacillus antri isolated from activated sludge.</title>
        <authorList>
            <person name="Yan P."/>
            <person name="Liu X."/>
        </authorList>
    </citation>
    <scope>NUCLEOTIDE SEQUENCE [LARGE SCALE GENOMIC DNA]</scope>
    <source>
        <strain evidence="2 3">C18H</strain>
    </source>
</reference>
<dbReference type="SUPFAM" id="SSF51905">
    <property type="entry name" value="FAD/NAD(P)-binding domain"/>
    <property type="match status" value="1"/>
</dbReference>
<keyword evidence="1" id="KW-0560">Oxidoreductase</keyword>
<protein>
    <submittedName>
        <fullName evidence="2">FAD-dependent oxidoreductase</fullName>
    </submittedName>
</protein>
<proteinExistence type="predicted"/>
<evidence type="ECO:0000313" key="2">
    <source>
        <dbReference type="EMBL" id="MDG5755323.1"/>
    </source>
</evidence>
<dbReference type="PANTHER" id="PTHR43539:SF78">
    <property type="entry name" value="FLAVIN-CONTAINING MONOOXYGENASE"/>
    <property type="match status" value="1"/>
</dbReference>
<evidence type="ECO:0000313" key="3">
    <source>
        <dbReference type="Proteomes" id="UP001218246"/>
    </source>
</evidence>
<gene>
    <name evidence="2" type="ORF">P6P90_15585</name>
</gene>
<sequence length="453" mass="50051">MKPIQLQAKNTKGCCTSVKVPVFIEEQEQSVKRLPVVIIGAGPIGLAAAAHLAKKGEAFLLLEAGSEVASNVSTWEHVRLFSPWRYNLDKAAVELLEKQGWKAPDLNQLPTGKELVDDYLRPLSNLPEIYPYFHPNTKVVGMSRKDKDKMKTAGREHAPFVLYTEKDGVFTVYEARAVLDASGTWGNPNPAHSSGVWLTEEKSLHEQIFYGIPDILGKKQNRYGNKRIAVVGAGHSAINTLLELAALQEIYPETDIVWVMRRQRVEEAYGGEERDALAARGALGSRIHKLVDEGKVKVVTPFQVQRMLKTNNVINILGNMNGKKEMIADLDEIIVNTGSRPNLDMLRELRTSIDTATESVKALASLIDPNVHSCGTVRPHGEKELRQPETNFYILGSKSYGRAPTFLMATGYEQVRSVVAYLTGDKKAAEQVELDLPETGVCSINRNTGSSCC</sequence>
<dbReference type="Pfam" id="PF13738">
    <property type="entry name" value="Pyr_redox_3"/>
    <property type="match status" value="1"/>
</dbReference>
<keyword evidence="3" id="KW-1185">Reference proteome</keyword>
<organism evidence="2 3">
    <name type="scientific">Ectobacillus antri</name>
    <dbReference type="NCBI Taxonomy" id="2486280"/>
    <lineage>
        <taxon>Bacteria</taxon>
        <taxon>Bacillati</taxon>
        <taxon>Bacillota</taxon>
        <taxon>Bacilli</taxon>
        <taxon>Bacillales</taxon>
        <taxon>Bacillaceae</taxon>
        <taxon>Ectobacillus</taxon>
    </lineage>
</organism>
<dbReference type="PRINTS" id="PR00411">
    <property type="entry name" value="PNDRDTASEI"/>
</dbReference>
<dbReference type="EMBL" id="JARULN010000024">
    <property type="protein sequence ID" value="MDG5755323.1"/>
    <property type="molecule type" value="Genomic_DNA"/>
</dbReference>
<comment type="caution">
    <text evidence="2">The sequence shown here is derived from an EMBL/GenBank/DDBJ whole genome shotgun (WGS) entry which is preliminary data.</text>
</comment>
<dbReference type="PANTHER" id="PTHR43539">
    <property type="entry name" value="FLAVIN-BINDING MONOOXYGENASE-LIKE PROTEIN (AFU_ORTHOLOGUE AFUA_4G09220)"/>
    <property type="match status" value="1"/>
</dbReference>
<dbReference type="Gene3D" id="3.50.50.60">
    <property type="entry name" value="FAD/NAD(P)-binding domain"/>
    <property type="match status" value="1"/>
</dbReference>
<dbReference type="InterPro" id="IPR036188">
    <property type="entry name" value="FAD/NAD-bd_sf"/>
</dbReference>
<dbReference type="RefSeq" id="WP_278018590.1">
    <property type="nucleotide sequence ID" value="NZ_JARRRY010000022.1"/>
</dbReference>
<evidence type="ECO:0000256" key="1">
    <source>
        <dbReference type="ARBA" id="ARBA00023002"/>
    </source>
</evidence>
<dbReference type="InterPro" id="IPR050982">
    <property type="entry name" value="Auxin_biosynth/cation_transpt"/>
</dbReference>